<dbReference type="AlphaFoldDB" id="A0A448PEW3"/>
<dbReference type="InterPro" id="IPR025579">
    <property type="entry name" value="DUF4357"/>
</dbReference>
<dbReference type="Pfam" id="PF14267">
    <property type="entry name" value="DUF4357"/>
    <property type="match status" value="1"/>
</dbReference>
<protein>
    <recommendedName>
        <fullName evidence="1">DUF4357 domain-containing protein</fullName>
    </recommendedName>
</protein>
<sequence>MARGKTVQLFLMNGAANGPKKATIGNWTGITYLIPRTDVGELKHREDLKQTGVYLLFGTDDDDVDKVYIGQARERKNGAGVLGRIIEHIGEEKLDYWTHAVALVTSNNSFGPTEISYLENQFTNLAKEAGRYQVTNGNDPSPGTVTEEKEAELDEFIDYARLVIGALGYRVFEPADDVKANNQPLGGAEPTLQLTRHGLVARGRQTADGFVVLSGSQLRALDDFYKSAPDSARKNREKYADRIDSSNVLTSDLLFRSPSGAAAFVCGTSSNGFVDWKMPDGRTLGELERREQQDAEG</sequence>
<gene>
    <name evidence="2" type="ORF">NCTC13354_01200</name>
</gene>
<dbReference type="CDD" id="cd10447">
    <property type="entry name" value="GIY-YIG_unchar_2"/>
    <property type="match status" value="1"/>
</dbReference>
<organism evidence="2 3">
    <name type="scientific">Trueperella bialowiezensis</name>
    <dbReference type="NCBI Taxonomy" id="312285"/>
    <lineage>
        <taxon>Bacteria</taxon>
        <taxon>Bacillati</taxon>
        <taxon>Actinomycetota</taxon>
        <taxon>Actinomycetes</taxon>
        <taxon>Actinomycetales</taxon>
        <taxon>Actinomycetaceae</taxon>
        <taxon>Trueperella</taxon>
    </lineage>
</organism>
<keyword evidence="3" id="KW-1185">Reference proteome</keyword>
<feature type="domain" description="DUF4357" evidence="1">
    <location>
        <begin position="248"/>
        <end position="284"/>
    </location>
</feature>
<reference evidence="2 3" key="1">
    <citation type="submission" date="2018-12" db="EMBL/GenBank/DDBJ databases">
        <authorList>
            <consortium name="Pathogen Informatics"/>
        </authorList>
    </citation>
    <scope>NUCLEOTIDE SEQUENCE [LARGE SCALE GENOMIC DNA]</scope>
    <source>
        <strain evidence="2 3">NCTC13354</strain>
    </source>
</reference>
<dbReference type="EMBL" id="LR134476">
    <property type="protein sequence ID" value="VEI13485.1"/>
    <property type="molecule type" value="Genomic_DNA"/>
</dbReference>
<proteinExistence type="predicted"/>
<accession>A0A448PEW3</accession>
<evidence type="ECO:0000313" key="2">
    <source>
        <dbReference type="EMBL" id="VEI13485.1"/>
    </source>
</evidence>
<dbReference type="OrthoDB" id="2656488at2"/>
<evidence type="ECO:0000313" key="3">
    <source>
        <dbReference type="Proteomes" id="UP000269542"/>
    </source>
</evidence>
<dbReference type="KEGG" id="tbw:NCTC13354_01200"/>
<dbReference type="Proteomes" id="UP000269542">
    <property type="component" value="Chromosome"/>
</dbReference>
<name>A0A448PEW3_9ACTO</name>
<dbReference type="RefSeq" id="WP_126416593.1">
    <property type="nucleotide sequence ID" value="NZ_LR134476.1"/>
</dbReference>
<evidence type="ECO:0000259" key="1">
    <source>
        <dbReference type="Pfam" id="PF14267"/>
    </source>
</evidence>